<comment type="subcellular location">
    <subcellularLocation>
        <location evidence="8">Endomembrane system</location>
        <topology evidence="8">Single-pass membrane protein</topology>
    </subcellularLocation>
    <subcellularLocation>
        <location evidence="1">Membrane</location>
        <topology evidence="1">Single-pass type II membrane protein</topology>
    </subcellularLocation>
</comment>
<evidence type="ECO:0000256" key="9">
    <source>
        <dbReference type="SAM" id="MobiDB-lite"/>
    </source>
</evidence>
<dbReference type="GeneTree" id="ENSGT00940000156304"/>
<organism evidence="12 13">
    <name type="scientific">Paramormyrops kingsleyae</name>
    <dbReference type="NCBI Taxonomy" id="1676925"/>
    <lineage>
        <taxon>Eukaryota</taxon>
        <taxon>Metazoa</taxon>
        <taxon>Chordata</taxon>
        <taxon>Craniata</taxon>
        <taxon>Vertebrata</taxon>
        <taxon>Euteleostomi</taxon>
        <taxon>Actinopterygii</taxon>
        <taxon>Neopterygii</taxon>
        <taxon>Teleostei</taxon>
        <taxon>Osteoglossocephala</taxon>
        <taxon>Osteoglossomorpha</taxon>
        <taxon>Osteoglossiformes</taxon>
        <taxon>Mormyridae</taxon>
        <taxon>Paramormyrops</taxon>
    </lineage>
</organism>
<evidence type="ECO:0000256" key="7">
    <source>
        <dbReference type="ARBA" id="ARBA00023180"/>
    </source>
</evidence>
<evidence type="ECO:0000256" key="10">
    <source>
        <dbReference type="SAM" id="Phobius"/>
    </source>
</evidence>
<evidence type="ECO:0000256" key="1">
    <source>
        <dbReference type="ARBA" id="ARBA00004606"/>
    </source>
</evidence>
<evidence type="ECO:0000259" key="11">
    <source>
        <dbReference type="Pfam" id="PF05279"/>
    </source>
</evidence>
<reference evidence="12" key="1">
    <citation type="submission" date="2025-08" db="UniProtKB">
        <authorList>
            <consortium name="Ensembl"/>
        </authorList>
    </citation>
    <scope>IDENTIFICATION</scope>
</reference>
<evidence type="ECO:0000256" key="2">
    <source>
        <dbReference type="ARBA" id="ARBA00022553"/>
    </source>
</evidence>
<evidence type="ECO:0000256" key="6">
    <source>
        <dbReference type="ARBA" id="ARBA00023157"/>
    </source>
</evidence>
<reference evidence="12" key="2">
    <citation type="submission" date="2025-09" db="UniProtKB">
        <authorList>
            <consortium name="Ensembl"/>
        </authorList>
    </citation>
    <scope>IDENTIFICATION</scope>
</reference>
<keyword evidence="3 10" id="KW-0812">Transmembrane</keyword>
<feature type="compositionally biased region" description="Basic and acidic residues" evidence="9">
    <location>
        <begin position="308"/>
        <end position="317"/>
    </location>
</feature>
<keyword evidence="2" id="KW-0597">Phosphoprotein</keyword>
<keyword evidence="4 10" id="KW-1133">Transmembrane helix</keyword>
<sequence length="317" mass="35849">MGDLKEDLKMMADEGDMKQPLAGRNGKKSEHAQKSSFFTWFLVLAMLGAWTSVAVVWLDIVDYKDVLGHLAAYDVDGDGEFDVEDAKILLGLVSDDDRETMTVSESTDRLSEGGSGWFYEFLVFLYDIMTPFEIQETEEEEAEGAADEVPVAEEAASKKVKPKDNMLIRDVEWNLREALKRQMSILHERVEAKKIAKIALAEVRSLVAEEEKAKRTQALKEKSKAEPVKPKKKKEEKPRKKEDKAEKAKSKTAKKTGTERREKPEKEKRVPRKKESEHDKKTEKAGRGLRDKGEKLVKTSPKPAPKKSPKESSKQSA</sequence>
<feature type="compositionally biased region" description="Basic and acidic residues" evidence="9">
    <location>
        <begin position="256"/>
        <end position="297"/>
    </location>
</feature>
<evidence type="ECO:0000256" key="4">
    <source>
        <dbReference type="ARBA" id="ARBA00022989"/>
    </source>
</evidence>
<dbReference type="AlphaFoldDB" id="A0A3B3RSI0"/>
<feature type="region of interest" description="Disordered" evidence="9">
    <location>
        <begin position="138"/>
        <end position="157"/>
    </location>
</feature>
<proteinExistence type="predicted"/>
<keyword evidence="5 10" id="KW-0472">Membrane</keyword>
<evidence type="ECO:0000256" key="5">
    <source>
        <dbReference type="ARBA" id="ARBA00023136"/>
    </source>
</evidence>
<evidence type="ECO:0000256" key="3">
    <source>
        <dbReference type="ARBA" id="ARBA00022692"/>
    </source>
</evidence>
<feature type="region of interest" description="Disordered" evidence="9">
    <location>
        <begin position="215"/>
        <end position="317"/>
    </location>
</feature>
<dbReference type="GO" id="GO:0005783">
    <property type="term" value="C:endoplasmic reticulum"/>
    <property type="evidence" value="ECO:0007669"/>
    <property type="project" value="TreeGrafter"/>
</dbReference>
<name>A0A3B3RSI0_9TELE</name>
<feature type="compositionally biased region" description="Basic and acidic residues" evidence="9">
    <location>
        <begin position="215"/>
        <end position="249"/>
    </location>
</feature>
<dbReference type="Pfam" id="PF05279">
    <property type="entry name" value="Asp-B-Hydro_N"/>
    <property type="match status" value="1"/>
</dbReference>
<keyword evidence="13" id="KW-1185">Reference proteome</keyword>
<dbReference type="InterPro" id="IPR039038">
    <property type="entry name" value="ASPH"/>
</dbReference>
<feature type="domain" description="Aspartyl beta-hydroxylase/Triadin" evidence="11">
    <location>
        <begin position="25"/>
        <end position="91"/>
    </location>
</feature>
<dbReference type="GO" id="GO:0062101">
    <property type="term" value="F:peptidyl-aspartic acid 3-dioxygenase activity"/>
    <property type="evidence" value="ECO:0007669"/>
    <property type="project" value="InterPro"/>
</dbReference>
<feature type="transmembrane region" description="Helical" evidence="10">
    <location>
        <begin position="37"/>
        <end position="58"/>
    </location>
</feature>
<keyword evidence="6" id="KW-1015">Disulfide bond</keyword>
<protein>
    <recommendedName>
        <fullName evidence="11">Aspartyl beta-hydroxylase/Triadin domain-containing protein</fullName>
    </recommendedName>
</protein>
<dbReference type="GO" id="GO:0016020">
    <property type="term" value="C:membrane"/>
    <property type="evidence" value="ECO:0007669"/>
    <property type="project" value="UniProtKB-SubCell"/>
</dbReference>
<evidence type="ECO:0000313" key="12">
    <source>
        <dbReference type="Ensembl" id="ENSPKIP00000021469.1"/>
    </source>
</evidence>
<evidence type="ECO:0000313" key="13">
    <source>
        <dbReference type="Proteomes" id="UP000261540"/>
    </source>
</evidence>
<dbReference type="PANTHER" id="PTHR12366:SF32">
    <property type="entry name" value="ASPARTATE BETA-HYDROXYLASE ISOFORM X1"/>
    <property type="match status" value="1"/>
</dbReference>
<evidence type="ECO:0000256" key="8">
    <source>
        <dbReference type="ARBA" id="ARBA00037847"/>
    </source>
</evidence>
<dbReference type="PANTHER" id="PTHR12366">
    <property type="entry name" value="ASPARTYL/ASPARAGINYL BETA-HYDROXYLASE"/>
    <property type="match status" value="1"/>
</dbReference>
<dbReference type="Ensembl" id="ENSPKIT00000002105.1">
    <property type="protein sequence ID" value="ENSPKIP00000021469.1"/>
    <property type="gene ID" value="ENSPKIG00000005835.1"/>
</dbReference>
<dbReference type="Proteomes" id="UP000261540">
    <property type="component" value="Unplaced"/>
</dbReference>
<keyword evidence="7" id="KW-0325">Glycoprotein</keyword>
<dbReference type="InterPro" id="IPR007943">
    <property type="entry name" value="Asp-B-hydro/Triadin_dom"/>
</dbReference>
<accession>A0A3B3RSI0</accession>